<protein>
    <recommendedName>
        <fullName evidence="2">histidine kinase</fullName>
        <ecNumber evidence="2">2.7.13.3</ecNumber>
    </recommendedName>
</protein>
<dbReference type="Pfam" id="PF02518">
    <property type="entry name" value="HATPase_c"/>
    <property type="match status" value="1"/>
</dbReference>
<dbReference type="SUPFAM" id="SSF55874">
    <property type="entry name" value="ATPase domain of HSP90 chaperone/DNA topoisomerase II/histidine kinase"/>
    <property type="match status" value="1"/>
</dbReference>
<dbReference type="Pfam" id="PF13188">
    <property type="entry name" value="PAS_8"/>
    <property type="match status" value="1"/>
</dbReference>
<feature type="domain" description="PAS" evidence="10">
    <location>
        <begin position="11"/>
        <end position="59"/>
    </location>
</feature>
<dbReference type="SMART" id="SM00091">
    <property type="entry name" value="PAS"/>
    <property type="match status" value="7"/>
</dbReference>
<sequence length="1262" mass="142648">MNNKGLGLEASELRYRRLFETAQDGILILDANTGKIADANPFLLNILGYAQEEILGKELWEIGIFKDIASSRKAFAVLQEKEYIRYEDLPLKTKSGQIQQVEFVSNVYWVGDEKIIQCNIRDITDRKRAEELLRKTEERYREFYQKSPIGYQSLDSEGRFLEVNQVWLDDMGYKREEVIGHWFGEFLQPDQVDLFRKRFPVFKATGTADTEFYMNRKDGSVVLMAFSGKIACDAKGNFKQTHCTLQDITQRHLADEAIRESQRKYQALFESIGEAAFVCHINKREWADEFVELNAVACDMLGYTHEELLKVSARNLFFHPSSGLVLKEITDELYAQKMVTRECNLPHKDGHNISVEMTFHIFDLQGRPAVLTLAHDITIRKKIARELEQSHRRLVKAEKVAGFGYWEFDLANGLVHPSDGAREIYGLKAEILTIPFVQKVPVPEDRPAMDKALNNLIKQNIPYDIEFKIKRPTDGAILYIHSIAEFDSKRNVVFGTIQDITKRKQAEELLRESEARFRSTFDQSPIGAAIYGLDLKYWQVNEKFCQMLGYSASEFTSLKVSDITNSDDFAKDIIHLNRLKNGEISRYETDKRYLQKSGSIFWARLSVAGIRDVTGNLLYYLAMIVDITTRKAAEDALQKYKLIAEDSRDIILFMNKETGQLLEANSAAVKAYGYSREQLLSMKIQNLRAPQARVLTARQLNQAHIRGMLFETFHQSKDGRVFPVEVSSRGADIEGTTTLINIIRDTTERKQAENALNESLQNYQVLFNSVTDAILVHQPAADYSAGKFIEVNDAALAMLGYSRKELLQITPMDLMSKGKYPVSAFADNIRYIEKNTEVVSEFAMETKSGKTIPVELHSRMFKFGGKRTVITLARDISERKKLEEEQKKLRYQSEMSSRLAAVGEMAAGIAHEINNPLTGVIGFASILIEREDLPADVMEELQIINSGSLRVVEIVKRMLTFARQAKPVRSSVNITELIDNTLDLRSYVLKTANIEVVRHYEPDLPLLTVDSGQIQQVILNLILNAEYSMKKAHEKGILTISVKKEGEWVRMSFRDNGLGMSAETLGKLFQPFFTTKDPGEGTGLGLSLSHGIILEHEGTIRGESILGEGAEFTIELPIKPSDKVPAANDMTGVVQGLTKKASVLVIDDEAAIRALIRIVLTQDGYRVDECDVPQKAMDMISNNNYDVILLDIRMPGVSGLELYSEITAEWPQMAKRVIFITGDTSDASISNLMVAKGIPCINKPFNIATLKNTLNSILSRAN</sequence>
<feature type="domain" description="PAC" evidence="11">
    <location>
        <begin position="208"/>
        <end position="260"/>
    </location>
</feature>
<dbReference type="SMART" id="SM00448">
    <property type="entry name" value="REC"/>
    <property type="match status" value="1"/>
</dbReference>
<dbReference type="CDD" id="cd00130">
    <property type="entry name" value="PAS"/>
    <property type="match status" value="6"/>
</dbReference>
<feature type="domain" description="PAC" evidence="11">
    <location>
        <begin position="587"/>
        <end position="639"/>
    </location>
</feature>
<dbReference type="CDD" id="cd00082">
    <property type="entry name" value="HisKA"/>
    <property type="match status" value="1"/>
</dbReference>
<dbReference type="PROSITE" id="PS50110">
    <property type="entry name" value="RESPONSE_REGULATORY"/>
    <property type="match status" value="1"/>
</dbReference>
<feature type="modified residue" description="4-aspartylphosphate" evidence="7">
    <location>
        <position position="1191"/>
    </location>
</feature>
<evidence type="ECO:0000256" key="4">
    <source>
        <dbReference type="ARBA" id="ARBA00022679"/>
    </source>
</evidence>
<dbReference type="AlphaFoldDB" id="A0A142VA87"/>
<dbReference type="Gene3D" id="3.30.450.20">
    <property type="entry name" value="PAS domain"/>
    <property type="match status" value="7"/>
</dbReference>
<dbReference type="OrthoDB" id="9790669at2"/>
<evidence type="ECO:0000259" key="9">
    <source>
        <dbReference type="PROSITE" id="PS50110"/>
    </source>
</evidence>
<dbReference type="InterPro" id="IPR000014">
    <property type="entry name" value="PAS"/>
</dbReference>
<dbReference type="EC" id="2.7.13.3" evidence="2"/>
<evidence type="ECO:0000256" key="5">
    <source>
        <dbReference type="ARBA" id="ARBA00022777"/>
    </source>
</evidence>
<dbReference type="InterPro" id="IPR052162">
    <property type="entry name" value="Sensor_kinase/Photoreceptor"/>
</dbReference>
<dbReference type="PROSITE" id="PS50113">
    <property type="entry name" value="PAC"/>
    <property type="match status" value="4"/>
</dbReference>
<dbReference type="InterPro" id="IPR035965">
    <property type="entry name" value="PAS-like_dom_sf"/>
</dbReference>
<evidence type="ECO:0000259" key="8">
    <source>
        <dbReference type="PROSITE" id="PS50109"/>
    </source>
</evidence>
<evidence type="ECO:0000259" key="11">
    <source>
        <dbReference type="PROSITE" id="PS50113"/>
    </source>
</evidence>
<dbReference type="InterPro" id="IPR003594">
    <property type="entry name" value="HATPase_dom"/>
</dbReference>
<dbReference type="InterPro" id="IPR004358">
    <property type="entry name" value="Sig_transdc_His_kin-like_C"/>
</dbReference>
<dbReference type="Pfam" id="PF00072">
    <property type="entry name" value="Response_reg"/>
    <property type="match status" value="1"/>
</dbReference>
<dbReference type="Pfam" id="PF08447">
    <property type="entry name" value="PAS_3"/>
    <property type="match status" value="1"/>
</dbReference>
<dbReference type="SMART" id="SM00388">
    <property type="entry name" value="HisKA"/>
    <property type="match status" value="1"/>
</dbReference>
<dbReference type="InterPro" id="IPR001610">
    <property type="entry name" value="PAC"/>
</dbReference>
<feature type="domain" description="PAC" evidence="11">
    <location>
        <begin position="463"/>
        <end position="512"/>
    </location>
</feature>
<evidence type="ECO:0000256" key="7">
    <source>
        <dbReference type="PROSITE-ProRule" id="PRU00169"/>
    </source>
</evidence>
<gene>
    <name evidence="12" type="ORF">Dm11a5_0924</name>
</gene>
<evidence type="ECO:0000313" key="12">
    <source>
        <dbReference type="EMBL" id="AMU86750.1"/>
    </source>
</evidence>
<dbReference type="InterPro" id="IPR003661">
    <property type="entry name" value="HisK_dim/P_dom"/>
</dbReference>
<keyword evidence="3 7" id="KW-0597">Phosphoprotein</keyword>
<dbReference type="NCBIfam" id="TIGR00229">
    <property type="entry name" value="sensory_box"/>
    <property type="match status" value="7"/>
</dbReference>
<dbReference type="SMART" id="SM00086">
    <property type="entry name" value="PAC"/>
    <property type="match status" value="6"/>
</dbReference>
<evidence type="ECO:0000256" key="3">
    <source>
        <dbReference type="ARBA" id="ARBA00022553"/>
    </source>
</evidence>
<dbReference type="InterPro" id="IPR000700">
    <property type="entry name" value="PAS-assoc_C"/>
</dbReference>
<evidence type="ECO:0000256" key="6">
    <source>
        <dbReference type="ARBA" id="ARBA00023012"/>
    </source>
</evidence>
<dbReference type="InterPro" id="IPR013655">
    <property type="entry name" value="PAS_fold_3"/>
</dbReference>
<dbReference type="InterPro" id="IPR036890">
    <property type="entry name" value="HATPase_C_sf"/>
</dbReference>
<dbReference type="SUPFAM" id="SSF55785">
    <property type="entry name" value="PYP-like sensor domain (PAS domain)"/>
    <property type="match status" value="7"/>
</dbReference>
<dbReference type="Gene3D" id="1.10.287.130">
    <property type="match status" value="1"/>
</dbReference>
<evidence type="ECO:0000313" key="13">
    <source>
        <dbReference type="Proteomes" id="UP000076394"/>
    </source>
</evidence>
<feature type="domain" description="Histidine kinase" evidence="8">
    <location>
        <begin position="908"/>
        <end position="1120"/>
    </location>
</feature>
<dbReference type="InterPro" id="IPR001789">
    <property type="entry name" value="Sig_transdc_resp-reg_receiver"/>
</dbReference>
<feature type="domain" description="PAC" evidence="11">
    <location>
        <begin position="708"/>
        <end position="758"/>
    </location>
</feature>
<keyword evidence="4" id="KW-0808">Transferase</keyword>
<feature type="domain" description="Response regulatory" evidence="9">
    <location>
        <begin position="1142"/>
        <end position="1258"/>
    </location>
</feature>
<accession>A0A142VA87</accession>
<dbReference type="InterPro" id="IPR011006">
    <property type="entry name" value="CheY-like_superfamily"/>
</dbReference>
<dbReference type="PRINTS" id="PR00344">
    <property type="entry name" value="BCTRLSENSOR"/>
</dbReference>
<dbReference type="GO" id="GO:0000155">
    <property type="term" value="F:phosphorelay sensor kinase activity"/>
    <property type="evidence" value="ECO:0007669"/>
    <property type="project" value="InterPro"/>
</dbReference>
<proteinExistence type="predicted"/>
<dbReference type="Gene3D" id="3.30.565.10">
    <property type="entry name" value="Histidine kinase-like ATPase, C-terminal domain"/>
    <property type="match status" value="1"/>
</dbReference>
<dbReference type="PANTHER" id="PTHR43304:SF1">
    <property type="entry name" value="PAC DOMAIN-CONTAINING PROTEIN"/>
    <property type="match status" value="1"/>
</dbReference>
<keyword evidence="6" id="KW-0902">Two-component regulatory system</keyword>
<dbReference type="SUPFAM" id="SSF47384">
    <property type="entry name" value="Homodimeric domain of signal transducing histidine kinase"/>
    <property type="match status" value="1"/>
</dbReference>
<dbReference type="CDD" id="cd00156">
    <property type="entry name" value="REC"/>
    <property type="match status" value="1"/>
</dbReference>
<dbReference type="SMART" id="SM00387">
    <property type="entry name" value="HATPase_c"/>
    <property type="match status" value="1"/>
</dbReference>
<dbReference type="PATRIC" id="fig|61435.8.peg.920"/>
<dbReference type="SUPFAM" id="SSF52172">
    <property type="entry name" value="CheY-like"/>
    <property type="match status" value="1"/>
</dbReference>
<dbReference type="Pfam" id="PF00512">
    <property type="entry name" value="HisKA"/>
    <property type="match status" value="1"/>
</dbReference>
<evidence type="ECO:0000259" key="10">
    <source>
        <dbReference type="PROSITE" id="PS50112"/>
    </source>
</evidence>
<name>A0A142VA87_9CHLR</name>
<feature type="domain" description="PAS" evidence="10">
    <location>
        <begin position="136"/>
        <end position="199"/>
    </location>
</feature>
<evidence type="ECO:0000256" key="1">
    <source>
        <dbReference type="ARBA" id="ARBA00000085"/>
    </source>
</evidence>
<feature type="domain" description="PAS" evidence="10">
    <location>
        <begin position="261"/>
        <end position="337"/>
    </location>
</feature>
<keyword evidence="5 12" id="KW-0418">Kinase</keyword>
<dbReference type="PROSITE" id="PS50112">
    <property type="entry name" value="PAS"/>
    <property type="match status" value="5"/>
</dbReference>
<dbReference type="Pfam" id="PF13426">
    <property type="entry name" value="PAS_9"/>
    <property type="match status" value="5"/>
</dbReference>
<dbReference type="RefSeq" id="WP_034376444.1">
    <property type="nucleotide sequence ID" value="NZ_CP011127.1"/>
</dbReference>
<dbReference type="EMBL" id="CP011127">
    <property type="protein sequence ID" value="AMU86750.1"/>
    <property type="molecule type" value="Genomic_DNA"/>
</dbReference>
<dbReference type="Gene3D" id="2.10.70.100">
    <property type="match status" value="1"/>
</dbReference>
<comment type="catalytic activity">
    <reaction evidence="1">
        <text>ATP + protein L-histidine = ADP + protein N-phospho-L-histidine.</text>
        <dbReference type="EC" id="2.7.13.3"/>
    </reaction>
</comment>
<dbReference type="PANTHER" id="PTHR43304">
    <property type="entry name" value="PHYTOCHROME-LIKE PROTEIN CPH1"/>
    <property type="match status" value="1"/>
</dbReference>
<evidence type="ECO:0000256" key="2">
    <source>
        <dbReference type="ARBA" id="ARBA00012438"/>
    </source>
</evidence>
<feature type="domain" description="PAS" evidence="10">
    <location>
        <begin position="759"/>
        <end position="807"/>
    </location>
</feature>
<reference evidence="12 13" key="1">
    <citation type="submission" date="2015-03" db="EMBL/GenBank/DDBJ databases">
        <title>Genomic characterization of Dehalococcoides mccartyi strain 11a5, an unusal plasmid-containing chloroethene dechlorinator.</title>
        <authorList>
            <person name="Zhao S."/>
            <person name="Ding C."/>
            <person name="He J."/>
        </authorList>
    </citation>
    <scope>NUCLEOTIDE SEQUENCE [LARGE SCALE GENOMIC DNA]</scope>
    <source>
        <strain evidence="12 13">11a5</strain>
    </source>
</reference>
<dbReference type="Proteomes" id="UP000076394">
    <property type="component" value="Chromosome"/>
</dbReference>
<dbReference type="PROSITE" id="PS50109">
    <property type="entry name" value="HIS_KIN"/>
    <property type="match status" value="1"/>
</dbReference>
<dbReference type="InterPro" id="IPR036097">
    <property type="entry name" value="HisK_dim/P_sf"/>
</dbReference>
<dbReference type="Gene3D" id="3.40.50.2300">
    <property type="match status" value="1"/>
</dbReference>
<organism evidence="12 13">
    <name type="scientific">Dehalococcoides mccartyi</name>
    <dbReference type="NCBI Taxonomy" id="61435"/>
    <lineage>
        <taxon>Bacteria</taxon>
        <taxon>Bacillati</taxon>
        <taxon>Chloroflexota</taxon>
        <taxon>Dehalococcoidia</taxon>
        <taxon>Dehalococcoidales</taxon>
        <taxon>Dehalococcoidaceae</taxon>
        <taxon>Dehalococcoides</taxon>
    </lineage>
</organism>
<feature type="domain" description="PAS" evidence="10">
    <location>
        <begin position="636"/>
        <end position="707"/>
    </location>
</feature>
<dbReference type="InterPro" id="IPR005467">
    <property type="entry name" value="His_kinase_dom"/>
</dbReference>